<sequence length="45" mass="5034">MVAEVEADVREARALCVVRTGRPRSPIPPRPCFLAASTRAERREL</sequence>
<accession>A9EPD4</accession>
<dbReference type="EMBL" id="AM746676">
    <property type="protein sequence ID" value="CAN90968.1"/>
    <property type="molecule type" value="Genomic_DNA"/>
</dbReference>
<dbReference type="STRING" id="448385.sce0811"/>
<evidence type="ECO:0000313" key="1">
    <source>
        <dbReference type="EMBL" id="CAN90968.1"/>
    </source>
</evidence>
<reference evidence="1 2" key="1">
    <citation type="journal article" date="2007" name="Nat. Biotechnol.">
        <title>Complete genome sequence of the myxobacterium Sorangium cellulosum.</title>
        <authorList>
            <person name="Schneiker S."/>
            <person name="Perlova O."/>
            <person name="Kaiser O."/>
            <person name="Gerth K."/>
            <person name="Alici A."/>
            <person name="Altmeyer M.O."/>
            <person name="Bartels D."/>
            <person name="Bekel T."/>
            <person name="Beyer S."/>
            <person name="Bode E."/>
            <person name="Bode H.B."/>
            <person name="Bolten C.J."/>
            <person name="Choudhuri J.V."/>
            <person name="Doss S."/>
            <person name="Elnakady Y.A."/>
            <person name="Frank B."/>
            <person name="Gaigalat L."/>
            <person name="Goesmann A."/>
            <person name="Groeger C."/>
            <person name="Gross F."/>
            <person name="Jelsbak L."/>
            <person name="Jelsbak L."/>
            <person name="Kalinowski J."/>
            <person name="Kegler C."/>
            <person name="Knauber T."/>
            <person name="Konietzny S."/>
            <person name="Kopp M."/>
            <person name="Krause L."/>
            <person name="Krug D."/>
            <person name="Linke B."/>
            <person name="Mahmud T."/>
            <person name="Martinez-Arias R."/>
            <person name="McHardy A.C."/>
            <person name="Merai M."/>
            <person name="Meyer F."/>
            <person name="Mormann S."/>
            <person name="Munoz-Dorado J."/>
            <person name="Perez J."/>
            <person name="Pradella S."/>
            <person name="Rachid S."/>
            <person name="Raddatz G."/>
            <person name="Rosenau F."/>
            <person name="Rueckert C."/>
            <person name="Sasse F."/>
            <person name="Scharfe M."/>
            <person name="Schuster S.C."/>
            <person name="Suen G."/>
            <person name="Treuner-Lange A."/>
            <person name="Velicer G.J."/>
            <person name="Vorholter F.-J."/>
            <person name="Weissman K.J."/>
            <person name="Welch R.D."/>
            <person name="Wenzel S.C."/>
            <person name="Whitworth D.E."/>
            <person name="Wilhelm S."/>
            <person name="Wittmann C."/>
            <person name="Bloecker H."/>
            <person name="Puehler A."/>
            <person name="Mueller R."/>
        </authorList>
    </citation>
    <scope>NUCLEOTIDE SEQUENCE [LARGE SCALE GENOMIC DNA]</scope>
    <source>
        <strain evidence="2">So ce56</strain>
    </source>
</reference>
<dbReference type="HOGENOM" id="CLU_3205383_0_0_7"/>
<evidence type="ECO:0000313" key="2">
    <source>
        <dbReference type="Proteomes" id="UP000002139"/>
    </source>
</evidence>
<name>A9EPD4_SORC5</name>
<proteinExistence type="predicted"/>
<gene>
    <name evidence="1" type="ordered locus">sce0811</name>
</gene>
<protein>
    <submittedName>
        <fullName evidence="1">Uncharacterized protein</fullName>
    </submittedName>
</protein>
<dbReference type="KEGG" id="scl:sce0811"/>
<organism evidence="1 2">
    <name type="scientific">Sorangium cellulosum (strain So ce56)</name>
    <name type="common">Polyangium cellulosum (strain So ce56)</name>
    <dbReference type="NCBI Taxonomy" id="448385"/>
    <lineage>
        <taxon>Bacteria</taxon>
        <taxon>Pseudomonadati</taxon>
        <taxon>Myxococcota</taxon>
        <taxon>Polyangia</taxon>
        <taxon>Polyangiales</taxon>
        <taxon>Polyangiaceae</taxon>
        <taxon>Sorangium</taxon>
    </lineage>
</organism>
<dbReference type="AlphaFoldDB" id="A9EPD4"/>
<keyword evidence="2" id="KW-1185">Reference proteome</keyword>
<dbReference type="Proteomes" id="UP000002139">
    <property type="component" value="Chromosome"/>
</dbReference>